<proteinExistence type="predicted"/>
<protein>
    <submittedName>
        <fullName evidence="1">Uncharacterized protein</fullName>
    </submittedName>
</protein>
<evidence type="ECO:0000313" key="1">
    <source>
        <dbReference type="EMBL" id="PTX07332.1"/>
    </source>
</evidence>
<dbReference type="Proteomes" id="UP000243985">
    <property type="component" value="Unassembled WGS sequence"/>
</dbReference>
<name>A0A2T5XVG3_9FLAO</name>
<comment type="caution">
    <text evidence="1">The sequence shown here is derived from an EMBL/GenBank/DDBJ whole genome shotgun (WGS) entry which is preliminary data.</text>
</comment>
<dbReference type="AlphaFoldDB" id="A0A2T5XVG3"/>
<evidence type="ECO:0000313" key="2">
    <source>
        <dbReference type="Proteomes" id="UP000243985"/>
    </source>
</evidence>
<reference evidence="1 2" key="1">
    <citation type="submission" date="2018-04" db="EMBL/GenBank/DDBJ databases">
        <title>Genomic Encyclopedia of Archaeal and Bacterial Type Strains, Phase II (KMG-II): from individual species to whole genera.</title>
        <authorList>
            <person name="Goeker M."/>
        </authorList>
    </citation>
    <scope>NUCLEOTIDE SEQUENCE [LARGE SCALE GENOMIC DNA]</scope>
    <source>
        <strain evidence="1 2">DSM 22902</strain>
    </source>
</reference>
<gene>
    <name evidence="1" type="ORF">C8P65_10422</name>
</gene>
<organism evidence="1 2">
    <name type="scientific">Capnocytophaga leadbetteri</name>
    <dbReference type="NCBI Taxonomy" id="327575"/>
    <lineage>
        <taxon>Bacteria</taxon>
        <taxon>Pseudomonadati</taxon>
        <taxon>Bacteroidota</taxon>
        <taxon>Flavobacteriia</taxon>
        <taxon>Flavobacteriales</taxon>
        <taxon>Flavobacteriaceae</taxon>
        <taxon>Capnocytophaga</taxon>
    </lineage>
</organism>
<sequence length="33" mass="3920">MRNKSRKNVGYSIIIITFVLSKRKITDNFSYIL</sequence>
<dbReference type="EMBL" id="QBKG01000004">
    <property type="protein sequence ID" value="PTX07332.1"/>
    <property type="molecule type" value="Genomic_DNA"/>
</dbReference>
<accession>A0A2T5XVG3</accession>